<organism evidence="1">
    <name type="scientific">marine metagenome</name>
    <dbReference type="NCBI Taxonomy" id="408172"/>
    <lineage>
        <taxon>unclassified sequences</taxon>
        <taxon>metagenomes</taxon>
        <taxon>ecological metagenomes</taxon>
    </lineage>
</organism>
<dbReference type="InterPro" id="IPR011335">
    <property type="entry name" value="Restrct_endonuc-II-like"/>
</dbReference>
<reference evidence="1" key="1">
    <citation type="submission" date="2018-05" db="EMBL/GenBank/DDBJ databases">
        <authorList>
            <person name="Lanie J.A."/>
            <person name="Ng W.-L."/>
            <person name="Kazmierczak K.M."/>
            <person name="Andrzejewski T.M."/>
            <person name="Davidsen T.M."/>
            <person name="Wayne K.J."/>
            <person name="Tettelin H."/>
            <person name="Glass J.I."/>
            <person name="Rusch D."/>
            <person name="Podicherti R."/>
            <person name="Tsui H.-C.T."/>
            <person name="Winkler M.E."/>
        </authorList>
    </citation>
    <scope>NUCLEOTIDE SEQUENCE</scope>
</reference>
<dbReference type="AlphaFoldDB" id="A0A382R841"/>
<name>A0A382R841_9ZZZZ</name>
<dbReference type="GO" id="GO:0000287">
    <property type="term" value="F:magnesium ion binding"/>
    <property type="evidence" value="ECO:0007669"/>
    <property type="project" value="InterPro"/>
</dbReference>
<dbReference type="EMBL" id="UINC01119490">
    <property type="protein sequence ID" value="SVC93345.1"/>
    <property type="molecule type" value="Genomic_DNA"/>
</dbReference>
<dbReference type="InterPro" id="IPR015278">
    <property type="entry name" value="BglII-like"/>
</dbReference>
<dbReference type="Gene3D" id="3.40.91.20">
    <property type="match status" value="1"/>
</dbReference>
<dbReference type="SUPFAM" id="SSF52980">
    <property type="entry name" value="Restriction endonuclease-like"/>
    <property type="match status" value="1"/>
</dbReference>
<dbReference type="GO" id="GO:0009036">
    <property type="term" value="F:type II site-specific deoxyribonuclease activity"/>
    <property type="evidence" value="ECO:0007669"/>
    <property type="project" value="InterPro"/>
</dbReference>
<gene>
    <name evidence="1" type="ORF">METZ01_LOCUS346199</name>
</gene>
<dbReference type="Pfam" id="PF09195">
    <property type="entry name" value="Endonuc-BglII"/>
    <property type="match status" value="1"/>
</dbReference>
<dbReference type="GO" id="GO:0009307">
    <property type="term" value="P:DNA restriction-modification system"/>
    <property type="evidence" value="ECO:0007669"/>
    <property type="project" value="InterPro"/>
</dbReference>
<proteinExistence type="predicted"/>
<dbReference type="GO" id="GO:0003677">
    <property type="term" value="F:DNA binding"/>
    <property type="evidence" value="ECO:0007669"/>
    <property type="project" value="InterPro"/>
</dbReference>
<sequence length="219" mass="24992">MRIESFNCGKQVCSNYPEIQKFIDSLEELKLPMSEGYAKFPAHNPIFNAMMDMVGNCLGWKSQPFVIPEKGRVLEMTGDLSKTMEDGLRAFVEIEIGNEARVFADLVKFDVASKLETYDFFIFILPGKISASKLGYAMDFDSFLRKRDFFKKFITVPLIVVEIEPDSEFDLNQVIDDPSDIAGRWGMKMSRRFIIEKNLQSSLGIIQDCVGDERDDPSH</sequence>
<protein>
    <submittedName>
        <fullName evidence="1">Uncharacterized protein</fullName>
    </submittedName>
</protein>
<evidence type="ECO:0000313" key="1">
    <source>
        <dbReference type="EMBL" id="SVC93345.1"/>
    </source>
</evidence>
<dbReference type="InterPro" id="IPR011338">
    <property type="entry name" value="BamHI/BglII/BstY"/>
</dbReference>
<accession>A0A382R841</accession>